<dbReference type="STRING" id="1497020.DO97_04700"/>
<feature type="transmembrane region" description="Helical" evidence="8">
    <location>
        <begin position="333"/>
        <end position="351"/>
    </location>
</feature>
<evidence type="ECO:0000313" key="9">
    <source>
        <dbReference type="EMBL" id="KGF72788.1"/>
    </source>
</evidence>
<keyword evidence="3 8" id="KW-0812">Transmembrane</keyword>
<keyword evidence="6" id="KW-0406">Ion transport</keyword>
<evidence type="ECO:0000256" key="6">
    <source>
        <dbReference type="ARBA" id="ARBA00023065"/>
    </source>
</evidence>
<dbReference type="Pfam" id="PF03040">
    <property type="entry name" value="CemA"/>
    <property type="match status" value="1"/>
</dbReference>
<evidence type="ECO:0000256" key="1">
    <source>
        <dbReference type="ARBA" id="ARBA00004141"/>
    </source>
</evidence>
<accession>A0A098TPM9</accession>
<feature type="transmembrane region" description="Helical" evidence="8">
    <location>
        <begin position="231"/>
        <end position="253"/>
    </location>
</feature>
<name>A0A098TPM9_9CYAN</name>
<dbReference type="GO" id="GO:1902600">
    <property type="term" value="P:proton transmembrane transport"/>
    <property type="evidence" value="ECO:0007669"/>
    <property type="project" value="UniProtKB-KW"/>
</dbReference>
<keyword evidence="7 8" id="KW-0472">Membrane</keyword>
<evidence type="ECO:0000256" key="3">
    <source>
        <dbReference type="ARBA" id="ARBA00022692"/>
    </source>
</evidence>
<keyword evidence="5 8" id="KW-1133">Transmembrane helix</keyword>
<evidence type="ECO:0000256" key="2">
    <source>
        <dbReference type="ARBA" id="ARBA00022448"/>
    </source>
</evidence>
<comment type="caution">
    <text evidence="9">The sequence shown here is derived from an EMBL/GenBank/DDBJ whole genome shotgun (WGS) entry which is preliminary data.</text>
</comment>
<reference evidence="9 10" key="1">
    <citation type="journal article" date="2014" name="Mol. Ecol.">
        <title>Evolution of Synechococcus.</title>
        <authorList>
            <person name="Dvorak P."/>
            <person name="Casamatta D."/>
            <person name="Hasler P."/>
            <person name="Poulickova A."/>
            <person name="Ondrej V."/>
            <person name="Sanges R."/>
        </authorList>
    </citation>
    <scope>NUCLEOTIDE SEQUENCE [LARGE SCALE GENOMIC DNA]</scope>
    <source>
        <strain evidence="9 10">CAUP A 1101</strain>
    </source>
</reference>
<keyword evidence="10" id="KW-1185">Reference proteome</keyword>
<protein>
    <submittedName>
        <fullName evidence="9">Uncharacterized protein</fullName>
    </submittedName>
</protein>
<gene>
    <name evidence="9" type="ORF">DO97_04700</name>
</gene>
<comment type="subcellular location">
    <subcellularLocation>
        <location evidence="1">Membrane</location>
        <topology evidence="1">Multi-pass membrane protein</topology>
    </subcellularLocation>
</comment>
<feature type="transmembrane region" description="Helical" evidence="8">
    <location>
        <begin position="372"/>
        <end position="391"/>
    </location>
</feature>
<dbReference type="RefSeq" id="WP_036532828.1">
    <property type="nucleotide sequence ID" value="NZ_JJML01000018.1"/>
</dbReference>
<evidence type="ECO:0000256" key="5">
    <source>
        <dbReference type="ARBA" id="ARBA00022989"/>
    </source>
</evidence>
<dbReference type="PANTHER" id="PTHR33650">
    <property type="entry name" value="CHLOROPLAST ENVELOPE MEMBRANE PROTEIN-RELATED"/>
    <property type="match status" value="1"/>
</dbReference>
<dbReference type="AlphaFoldDB" id="A0A098TPM9"/>
<dbReference type="EMBL" id="JJML01000018">
    <property type="protein sequence ID" value="KGF72788.1"/>
    <property type="molecule type" value="Genomic_DNA"/>
</dbReference>
<evidence type="ECO:0000256" key="4">
    <source>
        <dbReference type="ARBA" id="ARBA00022781"/>
    </source>
</evidence>
<evidence type="ECO:0000256" key="7">
    <source>
        <dbReference type="ARBA" id="ARBA00023136"/>
    </source>
</evidence>
<evidence type="ECO:0000256" key="8">
    <source>
        <dbReference type="SAM" id="Phobius"/>
    </source>
</evidence>
<proteinExistence type="predicted"/>
<sequence>MKVWQFPIHRWVNQIALDRLEDAYQGALVIKEIEDKHFEGDRIGLRPGKGKTVCDYFRTQLERELARIRLSLTQFRLSGFFISRPAGELGVAASDGEGNGAALASTTDPETLILEKLTFIETVVSKYRQSQLGTNASHKLSTPPDFESLEAITPEVLTPISASTEATNFEPENKASTPSMVPLESVLKRIHPERPNSFLERMAQIGKQLSPEYEQEVIRELRAQRQQNRTAIRWLLLLLILPLLVQVLTHNLIFEPLLNAYGKQNYAQIELNEEIVEESLAEFTRLKETLEVKELLGLIPPQSQSEQADHLTEAAREIMTKALYRSLDGWKNLLSDGVSLMAFAGLVYLGRDKLMGLRRFSNQTFLSLSDPAKVFLFILVTDMFVGFHSAEGWEVILEGTLRHFGLPESKGFIYLFIATIPVIMDSCIKFWIFNYLTRFSPSTSAIYERMNT</sequence>
<keyword evidence="2" id="KW-0813">Transport</keyword>
<evidence type="ECO:0000313" key="10">
    <source>
        <dbReference type="Proteomes" id="UP000030170"/>
    </source>
</evidence>
<dbReference type="InterPro" id="IPR004282">
    <property type="entry name" value="CemA"/>
</dbReference>
<dbReference type="GO" id="GO:0016020">
    <property type="term" value="C:membrane"/>
    <property type="evidence" value="ECO:0007669"/>
    <property type="project" value="UniProtKB-SubCell"/>
</dbReference>
<dbReference type="PANTHER" id="PTHR33650:SF2">
    <property type="entry name" value="CHLOROPLAST ENVELOPE MEMBRANE PROTEIN"/>
    <property type="match status" value="1"/>
</dbReference>
<feature type="transmembrane region" description="Helical" evidence="8">
    <location>
        <begin position="411"/>
        <end position="432"/>
    </location>
</feature>
<keyword evidence="4" id="KW-0375">Hydrogen ion transport</keyword>
<dbReference type="Proteomes" id="UP000030170">
    <property type="component" value="Unassembled WGS sequence"/>
</dbReference>
<organism evidence="9 10">
    <name type="scientific">Neosynechococcus sphagnicola sy1</name>
    <dbReference type="NCBI Taxonomy" id="1497020"/>
    <lineage>
        <taxon>Bacteria</taxon>
        <taxon>Bacillati</taxon>
        <taxon>Cyanobacteriota</taxon>
        <taxon>Cyanophyceae</taxon>
        <taxon>Neosynechococcales</taxon>
        <taxon>Neosynechococcaceae</taxon>
        <taxon>Neosynechococcus</taxon>
    </lineage>
</organism>